<dbReference type="Proteomes" id="UP000265875">
    <property type="component" value="Unassembled WGS sequence"/>
</dbReference>
<evidence type="ECO:0000313" key="2">
    <source>
        <dbReference type="EMBL" id="RII76784.1"/>
    </source>
</evidence>
<sequence length="140" mass="16167">MKEDDLRKAWDALARLEAGEPLTVSSDDPINYDTVALEAGYKRGYFKANRPQHRNIRDAIDRAAHKRTESGARPAPVSKAELKRKAKAERDRAQHYKELADQILAREIMLLHHVDKLERKIEELEGLRIVKFSKREVPTE</sequence>
<dbReference type="EMBL" id="QWLL01000033">
    <property type="protein sequence ID" value="RII76784.1"/>
    <property type="molecule type" value="Genomic_DNA"/>
</dbReference>
<protein>
    <submittedName>
        <fullName evidence="2">Uncharacterized protein</fullName>
    </submittedName>
</protein>
<feature type="region of interest" description="Disordered" evidence="1">
    <location>
        <begin position="64"/>
        <end position="93"/>
    </location>
</feature>
<dbReference type="RefSeq" id="WP_119370393.1">
    <property type="nucleotide sequence ID" value="NZ_QWLL01000033.1"/>
</dbReference>
<comment type="caution">
    <text evidence="2">The sequence shown here is derived from an EMBL/GenBank/DDBJ whole genome shotgun (WGS) entry which is preliminary data.</text>
</comment>
<reference evidence="2 3" key="1">
    <citation type="submission" date="2018-08" db="EMBL/GenBank/DDBJ databases">
        <title>Draft genome sequence of the cyanotroph, Pseudomonas monteilii BCN3.</title>
        <authorList>
            <person name="Jones L.B."/>
            <person name="Kunz D.A."/>
        </authorList>
    </citation>
    <scope>NUCLEOTIDE SEQUENCE [LARGE SCALE GENOMIC DNA]</scope>
    <source>
        <strain evidence="2 3">BCN3</strain>
    </source>
</reference>
<gene>
    <name evidence="2" type="ORF">D0894_15215</name>
</gene>
<evidence type="ECO:0000256" key="1">
    <source>
        <dbReference type="SAM" id="MobiDB-lite"/>
    </source>
</evidence>
<proteinExistence type="predicted"/>
<feature type="compositionally biased region" description="Basic and acidic residues" evidence="1">
    <location>
        <begin position="80"/>
        <end position="93"/>
    </location>
</feature>
<name>A0A399M4T2_9PSED</name>
<accession>A0A399M4T2</accession>
<evidence type="ECO:0000313" key="3">
    <source>
        <dbReference type="Proteomes" id="UP000265875"/>
    </source>
</evidence>
<organism evidence="2 3">
    <name type="scientific">Pseudomonas monteilii</name>
    <dbReference type="NCBI Taxonomy" id="76759"/>
    <lineage>
        <taxon>Bacteria</taxon>
        <taxon>Pseudomonadati</taxon>
        <taxon>Pseudomonadota</taxon>
        <taxon>Gammaproteobacteria</taxon>
        <taxon>Pseudomonadales</taxon>
        <taxon>Pseudomonadaceae</taxon>
        <taxon>Pseudomonas</taxon>
    </lineage>
</organism>
<dbReference type="AlphaFoldDB" id="A0A399M4T2"/>